<dbReference type="EMBL" id="MN739720">
    <property type="protein sequence ID" value="QHT22734.1"/>
    <property type="molecule type" value="Genomic_DNA"/>
</dbReference>
<keyword evidence="5" id="KW-0862">Zinc</keyword>
<dbReference type="SUPFAM" id="SSF56091">
    <property type="entry name" value="DNA ligase/mRNA capping enzyme, catalytic domain"/>
    <property type="match status" value="1"/>
</dbReference>
<protein>
    <recommendedName>
        <fullName evidence="1">DNA ligase (NAD(+))</fullName>
        <ecNumber evidence="1">6.5.1.2</ecNumber>
    </recommendedName>
</protein>
<dbReference type="GO" id="GO:0006260">
    <property type="term" value="P:DNA replication"/>
    <property type="evidence" value="ECO:0007669"/>
    <property type="project" value="UniProtKB-KW"/>
</dbReference>
<dbReference type="InterPro" id="IPR004150">
    <property type="entry name" value="NAD_DNA_ligase_OB"/>
</dbReference>
<feature type="domain" description="NAD-dependent DNA ligase N-terminal" evidence="8">
    <location>
        <begin position="26"/>
        <end position="421"/>
    </location>
</feature>
<organism evidence="9">
    <name type="scientific">viral metagenome</name>
    <dbReference type="NCBI Taxonomy" id="1070528"/>
    <lineage>
        <taxon>unclassified sequences</taxon>
        <taxon>metagenomes</taxon>
        <taxon>organismal metagenomes</taxon>
    </lineage>
</organism>
<dbReference type="Gene3D" id="1.10.150.20">
    <property type="entry name" value="5' to 3' exonuclease, C-terminal subdomain"/>
    <property type="match status" value="1"/>
</dbReference>
<dbReference type="Gene3D" id="3.40.50.10190">
    <property type="entry name" value="BRCT domain"/>
    <property type="match status" value="1"/>
</dbReference>
<dbReference type="SMART" id="SM00532">
    <property type="entry name" value="LIGANc"/>
    <property type="match status" value="1"/>
</dbReference>
<dbReference type="SUPFAM" id="SSF47794">
    <property type="entry name" value="Rad51 N-terminal domain-like"/>
    <property type="match status" value="1"/>
</dbReference>
<accession>A0A6C0E139</accession>
<comment type="catalytic activity">
    <reaction evidence="7">
        <text>NAD(+) + (deoxyribonucleotide)n-3'-hydroxyl + 5'-phospho-(deoxyribonucleotide)m = (deoxyribonucleotide)n+m + AMP + beta-nicotinamide D-nucleotide.</text>
        <dbReference type="EC" id="6.5.1.2"/>
    </reaction>
</comment>
<dbReference type="AlphaFoldDB" id="A0A6C0E139"/>
<dbReference type="Gene3D" id="3.30.470.30">
    <property type="entry name" value="DNA ligase/mRNA capping enzyme"/>
    <property type="match status" value="1"/>
</dbReference>
<dbReference type="Gene3D" id="2.40.50.140">
    <property type="entry name" value="Nucleic acid-binding proteins"/>
    <property type="match status" value="1"/>
</dbReference>
<evidence type="ECO:0000256" key="5">
    <source>
        <dbReference type="ARBA" id="ARBA00022833"/>
    </source>
</evidence>
<keyword evidence="6" id="KW-0520">NAD</keyword>
<dbReference type="EC" id="6.5.1.2" evidence="1"/>
<evidence type="ECO:0000313" key="9">
    <source>
        <dbReference type="EMBL" id="QHT22734.1"/>
    </source>
</evidence>
<dbReference type="InterPro" id="IPR001679">
    <property type="entry name" value="DNA_ligase"/>
</dbReference>
<dbReference type="Pfam" id="PF00533">
    <property type="entry name" value="BRCT"/>
    <property type="match status" value="1"/>
</dbReference>
<dbReference type="GO" id="GO:0003911">
    <property type="term" value="F:DNA ligase (NAD+) activity"/>
    <property type="evidence" value="ECO:0007669"/>
    <property type="project" value="UniProtKB-EC"/>
</dbReference>
<keyword evidence="2" id="KW-0436">Ligase</keyword>
<dbReference type="GO" id="GO:0000166">
    <property type="term" value="F:nucleotide binding"/>
    <property type="evidence" value="ECO:0007669"/>
    <property type="project" value="InterPro"/>
</dbReference>
<evidence type="ECO:0000259" key="8">
    <source>
        <dbReference type="SMART" id="SM00532"/>
    </source>
</evidence>
<evidence type="ECO:0000256" key="4">
    <source>
        <dbReference type="ARBA" id="ARBA00022723"/>
    </source>
</evidence>
<dbReference type="Pfam" id="PF01653">
    <property type="entry name" value="DNA_ligase_aden"/>
    <property type="match status" value="1"/>
</dbReference>
<dbReference type="Pfam" id="PF03120">
    <property type="entry name" value="OB_DNA_ligase"/>
    <property type="match status" value="1"/>
</dbReference>
<name>A0A6C0E139_9ZZZZ</name>
<evidence type="ECO:0000256" key="3">
    <source>
        <dbReference type="ARBA" id="ARBA00022705"/>
    </source>
</evidence>
<dbReference type="SUPFAM" id="SSF50249">
    <property type="entry name" value="Nucleic acid-binding proteins"/>
    <property type="match status" value="1"/>
</dbReference>
<dbReference type="GO" id="GO:0006281">
    <property type="term" value="P:DNA repair"/>
    <property type="evidence" value="ECO:0007669"/>
    <property type="project" value="InterPro"/>
</dbReference>
<keyword evidence="3" id="KW-0235">DNA replication</keyword>
<dbReference type="InterPro" id="IPR036420">
    <property type="entry name" value="BRCT_dom_sf"/>
</dbReference>
<dbReference type="InterPro" id="IPR001357">
    <property type="entry name" value="BRCT_dom"/>
</dbReference>
<keyword evidence="4" id="KW-0479">Metal-binding</keyword>
<dbReference type="SUPFAM" id="SSF52113">
    <property type="entry name" value="BRCT domain"/>
    <property type="match status" value="1"/>
</dbReference>
<reference evidence="9" key="1">
    <citation type="journal article" date="2020" name="Nature">
        <title>Giant virus diversity and host interactions through global metagenomics.</title>
        <authorList>
            <person name="Schulz F."/>
            <person name="Roux S."/>
            <person name="Paez-Espino D."/>
            <person name="Jungbluth S."/>
            <person name="Walsh D.A."/>
            <person name="Denef V.J."/>
            <person name="McMahon K.D."/>
            <person name="Konstantinidis K.T."/>
            <person name="Eloe-Fadrosh E.A."/>
            <person name="Kyrpides N.C."/>
            <person name="Woyke T."/>
        </authorList>
    </citation>
    <scope>NUCLEOTIDE SEQUENCE</scope>
    <source>
        <strain evidence="9">GVMAG-M-3300023179-114</strain>
    </source>
</reference>
<sequence length="648" mass="73740">MPETKNTKDNQNKRYNVESFKKMGITVLEYLSEQQLNDMIHYANAMYYNQTPVFTDNEYDIIKEFIEHKYPKNEVVLEVGAPVTKNKVSLPYEMPSMDKIKPDTNALTSWTAKYKGPYVLSCKLDGVSALYTREGPVPKLYTRGNGKIGQDISHLIPFLRLPKKSNNEFTIRGELLISKSDFNTFLKNTFANARNLVSGIVNQKQVDNNIKYVHFVAYEVIYPEMKPSEQMNTLKQLGLETVMYKTVHLLSNEMLSEVLINWRKDYLYEIDGVIVTDDKIYPRKSGNPDYSFAFKMVLSDQIAEAKVVDVIWTPSKDGYLKPRVRIEPIHLGGVTIEYATGFNGAFIEQNKIGVGSLIEIIRSGDVIPYIKSITVPAKEAKMPFVPYKWNDTHVDVLLEDVENDFTVKEKNIAGFFKGLQVDGLSSGNVHRIVEAGFDTIPKIIHMTENDFLKVDGFKEKMAHKIYTGIHDKLEKVSLLELMANSNIFGRGISEKKIAIILEELPTILTCNQTRDQKIKLVSQIKGMANKTAESFVENIPFFKQFIQECGLQNKLAIESKSQGQLQSQMQNTHHLLYKKNIVLTGLRDKDVMGKLKQVAANITSSVSKNTFLVIAKSKEENTVKAEEARQLNIPILTVDEFMSQYFPK</sequence>
<dbReference type="PIRSF" id="PIRSF001604">
    <property type="entry name" value="LigA"/>
    <property type="match status" value="1"/>
</dbReference>
<dbReference type="InterPro" id="IPR013840">
    <property type="entry name" value="DNAligase_N"/>
</dbReference>
<dbReference type="InterPro" id="IPR013839">
    <property type="entry name" value="DNAligase_adenylation"/>
</dbReference>
<dbReference type="InterPro" id="IPR012340">
    <property type="entry name" value="NA-bd_OB-fold"/>
</dbReference>
<proteinExistence type="predicted"/>
<evidence type="ECO:0000256" key="2">
    <source>
        <dbReference type="ARBA" id="ARBA00022598"/>
    </source>
</evidence>
<evidence type="ECO:0000256" key="6">
    <source>
        <dbReference type="ARBA" id="ARBA00023027"/>
    </source>
</evidence>
<evidence type="ECO:0000256" key="1">
    <source>
        <dbReference type="ARBA" id="ARBA00012722"/>
    </source>
</evidence>
<dbReference type="InterPro" id="IPR010995">
    <property type="entry name" value="DNA_repair_Rad51/TF_NusA_a-hlx"/>
</dbReference>
<evidence type="ECO:0000256" key="7">
    <source>
        <dbReference type="ARBA" id="ARBA00034005"/>
    </source>
</evidence>